<protein>
    <submittedName>
        <fullName evidence="2">Uncharacterized protein</fullName>
    </submittedName>
</protein>
<evidence type="ECO:0000313" key="2">
    <source>
        <dbReference type="EMBL" id="RMZ92788.1"/>
    </source>
</evidence>
<dbReference type="EMBL" id="REGN01014312">
    <property type="protein sequence ID" value="RMZ92788.1"/>
    <property type="molecule type" value="Genomic_DNA"/>
</dbReference>
<feature type="transmembrane region" description="Helical" evidence="1">
    <location>
        <begin position="52"/>
        <end position="71"/>
    </location>
</feature>
<keyword evidence="1" id="KW-0812">Transmembrane</keyword>
<proteinExistence type="predicted"/>
<evidence type="ECO:0000256" key="1">
    <source>
        <dbReference type="SAM" id="Phobius"/>
    </source>
</evidence>
<comment type="caution">
    <text evidence="2">The sequence shown here is derived from an EMBL/GenBank/DDBJ whole genome shotgun (WGS) entry which is preliminary data.</text>
</comment>
<organism evidence="2 3">
    <name type="scientific">Brachionus plicatilis</name>
    <name type="common">Marine rotifer</name>
    <name type="synonym">Brachionus muelleri</name>
    <dbReference type="NCBI Taxonomy" id="10195"/>
    <lineage>
        <taxon>Eukaryota</taxon>
        <taxon>Metazoa</taxon>
        <taxon>Spiralia</taxon>
        <taxon>Gnathifera</taxon>
        <taxon>Rotifera</taxon>
        <taxon>Eurotatoria</taxon>
        <taxon>Monogononta</taxon>
        <taxon>Pseudotrocha</taxon>
        <taxon>Ploima</taxon>
        <taxon>Brachionidae</taxon>
        <taxon>Brachionus</taxon>
    </lineage>
</organism>
<keyword evidence="1" id="KW-1133">Transmembrane helix</keyword>
<name>A0A3M7P0T6_BRAPC</name>
<dbReference type="AlphaFoldDB" id="A0A3M7P0T6"/>
<keyword evidence="3" id="KW-1185">Reference proteome</keyword>
<reference evidence="2 3" key="1">
    <citation type="journal article" date="2018" name="Sci. Rep.">
        <title>Genomic signatures of local adaptation to the degree of environmental predictability in rotifers.</title>
        <authorList>
            <person name="Franch-Gras L."/>
            <person name="Hahn C."/>
            <person name="Garcia-Roger E.M."/>
            <person name="Carmona M.J."/>
            <person name="Serra M."/>
            <person name="Gomez A."/>
        </authorList>
    </citation>
    <scope>NUCLEOTIDE SEQUENCE [LARGE SCALE GENOMIC DNA]</scope>
    <source>
        <strain evidence="2">HYR1</strain>
    </source>
</reference>
<evidence type="ECO:0000313" key="3">
    <source>
        <dbReference type="Proteomes" id="UP000276133"/>
    </source>
</evidence>
<keyword evidence="1" id="KW-0472">Membrane</keyword>
<gene>
    <name evidence="2" type="ORF">BpHYR1_029531</name>
</gene>
<accession>A0A3M7P0T6</accession>
<sequence>MRIEQTLQIELCKIKFFCDQMHKIFPVPINKMDWNFCLSNRMLERITNAGEIPRALFVCLLIFLWLIEIFIGREIYKCKNALSWFISFQILRIKSPAIIDPSIQIEHLKIKTKIDRKLMD</sequence>
<dbReference type="Proteomes" id="UP000276133">
    <property type="component" value="Unassembled WGS sequence"/>
</dbReference>